<dbReference type="GO" id="GO:0005576">
    <property type="term" value="C:extracellular region"/>
    <property type="evidence" value="ECO:0007669"/>
    <property type="project" value="UniProtKB-SubCell"/>
</dbReference>
<sequence>MSLTSALSIARSGLTMSSRAADLISQNVANALTEGYGRRELELSASSTGGVSIAGVTRFAERAITADRRVAEAAQAGAGVTAAFHSTVEDAVGTPGSGTSLSDMVGELESALVTAASTPQSDAALQSVVDRAQDLASRVGQMGDTIYAARRQADASVGTSITSINEALRGVEALNAQIASLHGADASGLLDQRQSLIDGIAGLVPLREVEGQDGRVSLYTASGTALLDGRAGELARGTGGGLTLNGRDLPTSAIEGGALAAQISVRDDLGVAAQADIDAFAADLQSRLPGLFEGPPLKVQASVAASPQQVRDGAGGGGTSGDASRIVGMLNALTAGAGAGGAADALASSAASSRVVAEDRQAYATARYDTLHSAELEGGVDTDVEMQDLLLVQQIYSANAKVIQAIDGMLGQLMEL</sequence>
<dbReference type="InterPro" id="IPR010930">
    <property type="entry name" value="Flg_bb/hook_C_dom"/>
</dbReference>
<keyword evidence="10" id="KW-0966">Cell projection</keyword>
<dbReference type="Pfam" id="PF06429">
    <property type="entry name" value="Flg_bbr_C"/>
    <property type="match status" value="1"/>
</dbReference>
<feature type="domain" description="Flagellar basal-body/hook protein C-terminal" evidence="8">
    <location>
        <begin position="379"/>
        <end position="416"/>
    </location>
</feature>
<keyword evidence="10" id="KW-0282">Flagellum</keyword>
<dbReference type="PANTHER" id="PTHR30033">
    <property type="entry name" value="FLAGELLAR HOOK-ASSOCIATED PROTEIN 1"/>
    <property type="match status" value="1"/>
</dbReference>
<evidence type="ECO:0000256" key="7">
    <source>
        <dbReference type="RuleBase" id="RU362065"/>
    </source>
</evidence>
<dbReference type="PANTHER" id="PTHR30033:SF2">
    <property type="entry name" value="FLAGELLAR HOOK PROTEIN"/>
    <property type="match status" value="1"/>
</dbReference>
<protein>
    <recommendedName>
        <fullName evidence="4 7">Flagellar hook-associated protein 1</fullName>
        <shortName evidence="7">HAP1</shortName>
    </recommendedName>
</protein>
<dbReference type="RefSeq" id="WP_211783229.1">
    <property type="nucleotide sequence ID" value="NZ_CP047289.1"/>
</dbReference>
<dbReference type="AlphaFoldDB" id="A0A8J8MTF9"/>
<evidence type="ECO:0000256" key="6">
    <source>
        <dbReference type="ARBA" id="ARBA00023143"/>
    </source>
</evidence>
<evidence type="ECO:0000256" key="4">
    <source>
        <dbReference type="ARBA" id="ARBA00016244"/>
    </source>
</evidence>
<evidence type="ECO:0000313" key="11">
    <source>
        <dbReference type="Proteomes" id="UP000679284"/>
    </source>
</evidence>
<evidence type="ECO:0000256" key="1">
    <source>
        <dbReference type="ARBA" id="ARBA00004365"/>
    </source>
</evidence>
<dbReference type="Pfam" id="PF22638">
    <property type="entry name" value="FlgK_D1"/>
    <property type="match status" value="1"/>
</dbReference>
<keyword evidence="6 7" id="KW-0975">Bacterial flagellum</keyword>
<keyword evidence="5 7" id="KW-0964">Secreted</keyword>
<dbReference type="GO" id="GO:0009424">
    <property type="term" value="C:bacterial-type flagellum hook"/>
    <property type="evidence" value="ECO:0007669"/>
    <property type="project" value="UniProtKB-UniRule"/>
</dbReference>
<dbReference type="NCBIfam" id="TIGR02492">
    <property type="entry name" value="flgK_ends"/>
    <property type="match status" value="1"/>
</dbReference>
<evidence type="ECO:0000256" key="5">
    <source>
        <dbReference type="ARBA" id="ARBA00022525"/>
    </source>
</evidence>
<dbReference type="InterPro" id="IPR053927">
    <property type="entry name" value="FlgK_helical"/>
</dbReference>
<gene>
    <name evidence="7 10" type="primary">flgK</name>
    <name evidence="10" type="ORF">GR316_06855</name>
</gene>
<comment type="subcellular location">
    <subcellularLocation>
        <location evidence="1 7">Bacterial flagellum</location>
    </subcellularLocation>
    <subcellularLocation>
        <location evidence="2 7">Secreted</location>
    </subcellularLocation>
</comment>
<evidence type="ECO:0000256" key="3">
    <source>
        <dbReference type="ARBA" id="ARBA00009677"/>
    </source>
</evidence>
<accession>A0A8J8MTF9</accession>
<proteinExistence type="inferred from homology"/>
<dbReference type="Proteomes" id="UP000679284">
    <property type="component" value="Chromosome"/>
</dbReference>
<dbReference type="InterPro" id="IPR002371">
    <property type="entry name" value="FlgK"/>
</dbReference>
<dbReference type="GO" id="GO:0005198">
    <property type="term" value="F:structural molecule activity"/>
    <property type="evidence" value="ECO:0007669"/>
    <property type="project" value="UniProtKB-UniRule"/>
</dbReference>
<evidence type="ECO:0000313" key="10">
    <source>
        <dbReference type="EMBL" id="QUS36008.1"/>
    </source>
</evidence>
<evidence type="ECO:0000259" key="8">
    <source>
        <dbReference type="Pfam" id="PF06429"/>
    </source>
</evidence>
<dbReference type="GO" id="GO:0044780">
    <property type="term" value="P:bacterial-type flagellum assembly"/>
    <property type="evidence" value="ECO:0007669"/>
    <property type="project" value="InterPro"/>
</dbReference>
<reference evidence="10" key="1">
    <citation type="submission" date="2020-01" db="EMBL/GenBank/DDBJ databases">
        <authorList>
            <person name="Yang Y."/>
            <person name="Kwon Y.M."/>
        </authorList>
    </citation>
    <scope>NUCLEOTIDE SEQUENCE</scope>
    <source>
        <strain evidence="10">PG104</strain>
    </source>
</reference>
<organism evidence="10 11">
    <name type="scientific">Falsirhodobacter algicola</name>
    <dbReference type="NCBI Taxonomy" id="2692330"/>
    <lineage>
        <taxon>Bacteria</taxon>
        <taxon>Pseudomonadati</taxon>
        <taxon>Pseudomonadota</taxon>
        <taxon>Alphaproteobacteria</taxon>
        <taxon>Rhodobacterales</taxon>
        <taxon>Paracoccaceae</taxon>
        <taxon>Falsirhodobacter</taxon>
    </lineage>
</organism>
<keyword evidence="11" id="KW-1185">Reference proteome</keyword>
<dbReference type="PRINTS" id="PR01005">
    <property type="entry name" value="FLGHOOKAP1"/>
</dbReference>
<comment type="similarity">
    <text evidence="3 7">Belongs to the flagella basal body rod proteins family.</text>
</comment>
<dbReference type="KEGG" id="fap:GR316_06855"/>
<dbReference type="EMBL" id="CP047289">
    <property type="protein sequence ID" value="QUS36008.1"/>
    <property type="molecule type" value="Genomic_DNA"/>
</dbReference>
<feature type="domain" description="Flagellar hook-associated protein FlgK helical" evidence="9">
    <location>
        <begin position="88"/>
        <end position="286"/>
    </location>
</feature>
<name>A0A8J8MTF9_9RHOB</name>
<evidence type="ECO:0000256" key="2">
    <source>
        <dbReference type="ARBA" id="ARBA00004613"/>
    </source>
</evidence>
<keyword evidence="10" id="KW-0969">Cilium</keyword>
<evidence type="ECO:0000259" key="9">
    <source>
        <dbReference type="Pfam" id="PF22638"/>
    </source>
</evidence>